<feature type="domain" description="Oxidoreductase-like" evidence="2">
    <location>
        <begin position="125"/>
        <end position="161"/>
    </location>
</feature>
<comment type="caution">
    <text evidence="3">The sequence shown here is derived from an EMBL/GenBank/DDBJ whole genome shotgun (WGS) entry which is preliminary data.</text>
</comment>
<dbReference type="Proteomes" id="UP000325081">
    <property type="component" value="Unassembled WGS sequence"/>
</dbReference>
<sequence length="165" mass="18384">METTLPIPISSPSPSPLQPPPPPTNLRNPHRRRRNVPRSVKFPMPVIDLALRRSSAKVLFQLRFKIPQFPINNQIRALIPPNKMADPEPNNTEAQMTATAAAAAANVGLRRVEEKKESEKPAATPVPPPPEKPLPGDCCGSGCVRCVWDVYYEELEEYNKLYKAN</sequence>
<dbReference type="OrthoDB" id="1856718at2759"/>
<dbReference type="InterPro" id="IPR039251">
    <property type="entry name" value="OXLD1"/>
</dbReference>
<dbReference type="AlphaFoldDB" id="A0A5A7Q585"/>
<dbReference type="InterPro" id="IPR019180">
    <property type="entry name" value="Oxidoreductase-like_N"/>
</dbReference>
<dbReference type="PANTHER" id="PTHR21193">
    <property type="entry name" value="OXIDOREDUCTASE-LIKE DOMAIN-CONTAINING PROTEIN 1"/>
    <property type="match status" value="1"/>
</dbReference>
<feature type="region of interest" description="Disordered" evidence="1">
    <location>
        <begin position="111"/>
        <end position="134"/>
    </location>
</feature>
<protein>
    <recommendedName>
        <fullName evidence="2">Oxidoreductase-like domain-containing protein</fullName>
    </recommendedName>
</protein>
<gene>
    <name evidence="3" type="ORF">STAS_17057</name>
</gene>
<dbReference type="PANTHER" id="PTHR21193:SF3">
    <property type="entry name" value="OXIDOREDUCTASE-LIKE DOMAIN-CONTAINING PROTEIN 1"/>
    <property type="match status" value="1"/>
</dbReference>
<name>A0A5A7Q585_STRAF</name>
<evidence type="ECO:0000256" key="1">
    <source>
        <dbReference type="SAM" id="MobiDB-lite"/>
    </source>
</evidence>
<dbReference type="Pfam" id="PF09791">
    <property type="entry name" value="Oxidored-like"/>
    <property type="match status" value="1"/>
</dbReference>
<accession>A0A5A7Q585</accession>
<organism evidence="3 4">
    <name type="scientific">Striga asiatica</name>
    <name type="common">Asiatic witchweed</name>
    <name type="synonym">Buchnera asiatica</name>
    <dbReference type="NCBI Taxonomy" id="4170"/>
    <lineage>
        <taxon>Eukaryota</taxon>
        <taxon>Viridiplantae</taxon>
        <taxon>Streptophyta</taxon>
        <taxon>Embryophyta</taxon>
        <taxon>Tracheophyta</taxon>
        <taxon>Spermatophyta</taxon>
        <taxon>Magnoliopsida</taxon>
        <taxon>eudicotyledons</taxon>
        <taxon>Gunneridae</taxon>
        <taxon>Pentapetalae</taxon>
        <taxon>asterids</taxon>
        <taxon>lamiids</taxon>
        <taxon>Lamiales</taxon>
        <taxon>Orobanchaceae</taxon>
        <taxon>Buchnereae</taxon>
        <taxon>Striga</taxon>
    </lineage>
</organism>
<feature type="compositionally biased region" description="Pro residues" evidence="1">
    <location>
        <begin position="124"/>
        <end position="133"/>
    </location>
</feature>
<dbReference type="EMBL" id="BKCP01005850">
    <property type="protein sequence ID" value="GER40389.1"/>
    <property type="molecule type" value="Genomic_DNA"/>
</dbReference>
<evidence type="ECO:0000313" key="4">
    <source>
        <dbReference type="Proteomes" id="UP000325081"/>
    </source>
</evidence>
<feature type="compositionally biased region" description="Basic and acidic residues" evidence="1">
    <location>
        <begin position="111"/>
        <end position="120"/>
    </location>
</feature>
<feature type="region of interest" description="Disordered" evidence="1">
    <location>
        <begin position="1"/>
        <end position="39"/>
    </location>
</feature>
<evidence type="ECO:0000313" key="3">
    <source>
        <dbReference type="EMBL" id="GER40389.1"/>
    </source>
</evidence>
<reference evidence="4" key="1">
    <citation type="journal article" date="2019" name="Curr. Biol.">
        <title>Genome Sequence of Striga asiatica Provides Insight into the Evolution of Plant Parasitism.</title>
        <authorList>
            <person name="Yoshida S."/>
            <person name="Kim S."/>
            <person name="Wafula E.K."/>
            <person name="Tanskanen J."/>
            <person name="Kim Y.M."/>
            <person name="Honaas L."/>
            <person name="Yang Z."/>
            <person name="Spallek T."/>
            <person name="Conn C.E."/>
            <person name="Ichihashi Y."/>
            <person name="Cheong K."/>
            <person name="Cui S."/>
            <person name="Der J.P."/>
            <person name="Gundlach H."/>
            <person name="Jiao Y."/>
            <person name="Hori C."/>
            <person name="Ishida J.K."/>
            <person name="Kasahara H."/>
            <person name="Kiba T."/>
            <person name="Kim M.S."/>
            <person name="Koo N."/>
            <person name="Laohavisit A."/>
            <person name="Lee Y.H."/>
            <person name="Lumba S."/>
            <person name="McCourt P."/>
            <person name="Mortimer J.C."/>
            <person name="Mutuku J.M."/>
            <person name="Nomura T."/>
            <person name="Sasaki-Sekimoto Y."/>
            <person name="Seto Y."/>
            <person name="Wang Y."/>
            <person name="Wakatake T."/>
            <person name="Sakakibara H."/>
            <person name="Demura T."/>
            <person name="Yamaguchi S."/>
            <person name="Yoneyama K."/>
            <person name="Manabe R.I."/>
            <person name="Nelson D.C."/>
            <person name="Schulman A.H."/>
            <person name="Timko M.P."/>
            <person name="dePamphilis C.W."/>
            <person name="Choi D."/>
            <person name="Shirasu K."/>
        </authorList>
    </citation>
    <scope>NUCLEOTIDE SEQUENCE [LARGE SCALE GENOMIC DNA]</scope>
    <source>
        <strain evidence="4">cv. UVA1</strain>
    </source>
</reference>
<keyword evidence="4" id="KW-1185">Reference proteome</keyword>
<proteinExistence type="predicted"/>
<feature type="compositionally biased region" description="Pro residues" evidence="1">
    <location>
        <begin position="9"/>
        <end position="24"/>
    </location>
</feature>
<evidence type="ECO:0000259" key="2">
    <source>
        <dbReference type="Pfam" id="PF09791"/>
    </source>
</evidence>